<sequence>MPSCFCLAPTLRLFYSDIFIFFKMRYQIVNNELFYQSGFIKSRRLHWQYIYV</sequence>
<name>A0A1E3QAK9_LIPST</name>
<evidence type="ECO:0000313" key="1">
    <source>
        <dbReference type="EMBL" id="ODQ74608.1"/>
    </source>
</evidence>
<reference evidence="1 2" key="1">
    <citation type="journal article" date="2016" name="Proc. Natl. Acad. Sci. U.S.A.">
        <title>Comparative genomics of biotechnologically important yeasts.</title>
        <authorList>
            <person name="Riley R."/>
            <person name="Haridas S."/>
            <person name="Wolfe K.H."/>
            <person name="Lopes M.R."/>
            <person name="Hittinger C.T."/>
            <person name="Goeker M."/>
            <person name="Salamov A.A."/>
            <person name="Wisecaver J.H."/>
            <person name="Long T.M."/>
            <person name="Calvey C.H."/>
            <person name="Aerts A.L."/>
            <person name="Barry K.W."/>
            <person name="Choi C."/>
            <person name="Clum A."/>
            <person name="Coughlan A.Y."/>
            <person name="Deshpande S."/>
            <person name="Douglass A.P."/>
            <person name="Hanson S.J."/>
            <person name="Klenk H.-P."/>
            <person name="LaButti K.M."/>
            <person name="Lapidus A."/>
            <person name="Lindquist E.A."/>
            <person name="Lipzen A.M."/>
            <person name="Meier-Kolthoff J.P."/>
            <person name="Ohm R.A."/>
            <person name="Otillar R.P."/>
            <person name="Pangilinan J.L."/>
            <person name="Peng Y."/>
            <person name="Rokas A."/>
            <person name="Rosa C.A."/>
            <person name="Scheuner C."/>
            <person name="Sibirny A.A."/>
            <person name="Slot J.C."/>
            <person name="Stielow J.B."/>
            <person name="Sun H."/>
            <person name="Kurtzman C.P."/>
            <person name="Blackwell M."/>
            <person name="Grigoriev I.V."/>
            <person name="Jeffries T.W."/>
        </authorList>
    </citation>
    <scope>NUCLEOTIDE SEQUENCE [LARGE SCALE GENOMIC DNA]</scope>
    <source>
        <strain evidence="1 2">NRRL Y-11557</strain>
    </source>
</reference>
<dbReference type="AlphaFoldDB" id="A0A1E3QAK9"/>
<dbReference type="EMBL" id="KV454292">
    <property type="protein sequence ID" value="ODQ74608.1"/>
    <property type="molecule type" value="Genomic_DNA"/>
</dbReference>
<keyword evidence="2" id="KW-1185">Reference proteome</keyword>
<protein>
    <submittedName>
        <fullName evidence="1">Uncharacterized protein</fullName>
    </submittedName>
</protein>
<evidence type="ECO:0000313" key="2">
    <source>
        <dbReference type="Proteomes" id="UP000094385"/>
    </source>
</evidence>
<gene>
    <name evidence="1" type="ORF">LIPSTDRAFT_258798</name>
</gene>
<accession>A0A1E3QAK9</accession>
<dbReference type="Proteomes" id="UP000094385">
    <property type="component" value="Unassembled WGS sequence"/>
</dbReference>
<proteinExistence type="predicted"/>
<organism evidence="1 2">
    <name type="scientific">Lipomyces starkeyi NRRL Y-11557</name>
    <dbReference type="NCBI Taxonomy" id="675824"/>
    <lineage>
        <taxon>Eukaryota</taxon>
        <taxon>Fungi</taxon>
        <taxon>Dikarya</taxon>
        <taxon>Ascomycota</taxon>
        <taxon>Saccharomycotina</taxon>
        <taxon>Lipomycetes</taxon>
        <taxon>Lipomycetales</taxon>
        <taxon>Lipomycetaceae</taxon>
        <taxon>Lipomyces</taxon>
    </lineage>
</organism>